<organism evidence="1 2">
    <name type="scientific">Cuscuta campestris</name>
    <dbReference type="NCBI Taxonomy" id="132261"/>
    <lineage>
        <taxon>Eukaryota</taxon>
        <taxon>Viridiplantae</taxon>
        <taxon>Streptophyta</taxon>
        <taxon>Embryophyta</taxon>
        <taxon>Tracheophyta</taxon>
        <taxon>Spermatophyta</taxon>
        <taxon>Magnoliopsida</taxon>
        <taxon>eudicotyledons</taxon>
        <taxon>Gunneridae</taxon>
        <taxon>Pentapetalae</taxon>
        <taxon>asterids</taxon>
        <taxon>lamiids</taxon>
        <taxon>Solanales</taxon>
        <taxon>Convolvulaceae</taxon>
        <taxon>Cuscuteae</taxon>
        <taxon>Cuscuta</taxon>
        <taxon>Cuscuta subgen. Grammica</taxon>
        <taxon>Cuscuta sect. Cleistogrammica</taxon>
    </lineage>
</organism>
<gene>
    <name evidence="1" type="ORF">CCAM_LOCUS37916</name>
</gene>
<proteinExistence type="predicted"/>
<dbReference type="Proteomes" id="UP000595140">
    <property type="component" value="Unassembled WGS sequence"/>
</dbReference>
<dbReference type="EMBL" id="OOIL02005825">
    <property type="protein sequence ID" value="VFQ96140.1"/>
    <property type="molecule type" value="Genomic_DNA"/>
</dbReference>
<reference evidence="1 2" key="1">
    <citation type="submission" date="2018-04" db="EMBL/GenBank/DDBJ databases">
        <authorList>
            <person name="Vogel A."/>
        </authorList>
    </citation>
    <scope>NUCLEOTIDE SEQUENCE [LARGE SCALE GENOMIC DNA]</scope>
</reference>
<evidence type="ECO:0000313" key="1">
    <source>
        <dbReference type="EMBL" id="VFQ96140.1"/>
    </source>
</evidence>
<dbReference type="OrthoDB" id="6513042at2759"/>
<protein>
    <submittedName>
        <fullName evidence="1">Uncharacterized protein</fullName>
    </submittedName>
</protein>
<name>A0A484N519_9ASTE</name>
<sequence>MNDLQTTVSLLPEVLYLPKFKRLTLTVKYQLWCVLLSNKLSKELYYHYGGSYLPSSLILKALATQKCIESMFMECLDLQGETILKYALSCNLFNTLTKMKDTI</sequence>
<dbReference type="AlphaFoldDB" id="A0A484N519"/>
<accession>A0A484N519</accession>
<keyword evidence="2" id="KW-1185">Reference proteome</keyword>
<evidence type="ECO:0000313" key="2">
    <source>
        <dbReference type="Proteomes" id="UP000595140"/>
    </source>
</evidence>